<comment type="caution">
    <text evidence="1">The sequence shown here is derived from an EMBL/GenBank/DDBJ whole genome shotgun (WGS) entry which is preliminary data.</text>
</comment>
<evidence type="ECO:0000313" key="2">
    <source>
        <dbReference type="Proteomes" id="UP001293791"/>
    </source>
</evidence>
<proteinExistence type="predicted"/>
<dbReference type="EMBL" id="JARGYT010000047">
    <property type="protein sequence ID" value="MDZ5762415.1"/>
    <property type="molecule type" value="Genomic_DNA"/>
</dbReference>
<accession>A0ABU5L964</accession>
<keyword evidence="2" id="KW-1185">Reference proteome</keyword>
<sequence>MEIMRKKGNMHVNIVGWSRGGVACHMLANYMLADDELKNIKVNILALDPIVGGLTIVRDVHTKLGSNVENYIGIFAEDERSHGFDPIVPVTSMNTRINFLSVPGRHSTLAGNGAVDGAEGVQMVPQVSELVRDFSEKILRSWGAELNHTLDFDSQQIENLIKCIEEDSAPYKEMRNKTYTYPTDV</sequence>
<dbReference type="Proteomes" id="UP001293791">
    <property type="component" value="Unassembled WGS sequence"/>
</dbReference>
<evidence type="ECO:0000313" key="1">
    <source>
        <dbReference type="EMBL" id="MDZ5762415.1"/>
    </source>
</evidence>
<organism evidence="1 2">
    <name type="scientific">Candidatus Cyrtobacter comes</name>
    <dbReference type="NCBI Taxonomy" id="675776"/>
    <lineage>
        <taxon>Bacteria</taxon>
        <taxon>Pseudomonadati</taxon>
        <taxon>Pseudomonadota</taxon>
        <taxon>Alphaproteobacteria</taxon>
        <taxon>Rickettsiales</taxon>
        <taxon>Candidatus Midichloriaceae</taxon>
        <taxon>Candidatus Cyrtobacter</taxon>
    </lineage>
</organism>
<protein>
    <submittedName>
        <fullName evidence="1">Uncharacterized protein</fullName>
    </submittedName>
</protein>
<reference evidence="1 2" key="1">
    <citation type="submission" date="2023-02" db="EMBL/GenBank/DDBJ databases">
        <title>Host association and intracellularity evolved multiple times independently in the Rickettsiales.</title>
        <authorList>
            <person name="Castelli M."/>
            <person name="Nardi T."/>
            <person name="Gammuto L."/>
            <person name="Bellinzona G."/>
            <person name="Sabaneyeva E."/>
            <person name="Potekhin A."/>
            <person name="Serra V."/>
            <person name="Petroni G."/>
            <person name="Sassera D."/>
        </authorList>
    </citation>
    <scope>NUCLEOTIDE SEQUENCE [LARGE SCALE GENOMIC DNA]</scope>
    <source>
        <strain evidence="1 2">BOD18</strain>
    </source>
</reference>
<gene>
    <name evidence="1" type="ORF">Cyrtocomes_00795</name>
</gene>
<name>A0ABU5L964_9RICK</name>